<organism evidence="1 2">
    <name type="scientific">Pluteus cervinus</name>
    <dbReference type="NCBI Taxonomy" id="181527"/>
    <lineage>
        <taxon>Eukaryota</taxon>
        <taxon>Fungi</taxon>
        <taxon>Dikarya</taxon>
        <taxon>Basidiomycota</taxon>
        <taxon>Agaricomycotina</taxon>
        <taxon>Agaricomycetes</taxon>
        <taxon>Agaricomycetidae</taxon>
        <taxon>Agaricales</taxon>
        <taxon>Pluteineae</taxon>
        <taxon>Pluteaceae</taxon>
        <taxon>Pluteus</taxon>
    </lineage>
</organism>
<gene>
    <name evidence="1" type="ORF">BDN72DRAFT_844170</name>
</gene>
<accession>A0ACD3ALK0</accession>
<evidence type="ECO:0000313" key="2">
    <source>
        <dbReference type="Proteomes" id="UP000308600"/>
    </source>
</evidence>
<evidence type="ECO:0000313" key="1">
    <source>
        <dbReference type="EMBL" id="TFK66606.1"/>
    </source>
</evidence>
<dbReference type="EMBL" id="ML208400">
    <property type="protein sequence ID" value="TFK66606.1"/>
    <property type="molecule type" value="Genomic_DNA"/>
</dbReference>
<protein>
    <submittedName>
        <fullName evidence="1">Uncharacterized protein</fullName>
    </submittedName>
</protein>
<keyword evidence="2" id="KW-1185">Reference proteome</keyword>
<sequence>MQHSNDDSNNGSPLTAPRYIPILFHLPISLQSTPNRIFRARFFLHPLLSRTFRAHVHLPLSFFTNEVTSYLQTQGANIPLVRCTSPIGHRFRVFDTSKYLDERSLTATQWAQTWASYRTFLDLQCDTEHFPSCAIMTRHSARNGRRTPSPSRSNGFRMTLNYILRVFLGTRDDLVSSLLRCPRRSRTIPTCRICSSSTHTGAGLQ</sequence>
<name>A0ACD3ALK0_9AGAR</name>
<proteinExistence type="predicted"/>
<reference evidence="1 2" key="1">
    <citation type="journal article" date="2019" name="Nat. Ecol. Evol.">
        <title>Megaphylogeny resolves global patterns of mushroom evolution.</title>
        <authorList>
            <person name="Varga T."/>
            <person name="Krizsan K."/>
            <person name="Foldi C."/>
            <person name="Dima B."/>
            <person name="Sanchez-Garcia M."/>
            <person name="Sanchez-Ramirez S."/>
            <person name="Szollosi G.J."/>
            <person name="Szarkandi J.G."/>
            <person name="Papp V."/>
            <person name="Albert L."/>
            <person name="Andreopoulos W."/>
            <person name="Angelini C."/>
            <person name="Antonin V."/>
            <person name="Barry K.W."/>
            <person name="Bougher N.L."/>
            <person name="Buchanan P."/>
            <person name="Buyck B."/>
            <person name="Bense V."/>
            <person name="Catcheside P."/>
            <person name="Chovatia M."/>
            <person name="Cooper J."/>
            <person name="Damon W."/>
            <person name="Desjardin D."/>
            <person name="Finy P."/>
            <person name="Geml J."/>
            <person name="Haridas S."/>
            <person name="Hughes K."/>
            <person name="Justo A."/>
            <person name="Karasinski D."/>
            <person name="Kautmanova I."/>
            <person name="Kiss B."/>
            <person name="Kocsube S."/>
            <person name="Kotiranta H."/>
            <person name="LaButti K.M."/>
            <person name="Lechner B.E."/>
            <person name="Liimatainen K."/>
            <person name="Lipzen A."/>
            <person name="Lukacs Z."/>
            <person name="Mihaltcheva S."/>
            <person name="Morgado L.N."/>
            <person name="Niskanen T."/>
            <person name="Noordeloos M.E."/>
            <person name="Ohm R.A."/>
            <person name="Ortiz-Santana B."/>
            <person name="Ovrebo C."/>
            <person name="Racz N."/>
            <person name="Riley R."/>
            <person name="Savchenko A."/>
            <person name="Shiryaev A."/>
            <person name="Soop K."/>
            <person name="Spirin V."/>
            <person name="Szebenyi C."/>
            <person name="Tomsovsky M."/>
            <person name="Tulloss R.E."/>
            <person name="Uehling J."/>
            <person name="Grigoriev I.V."/>
            <person name="Vagvolgyi C."/>
            <person name="Papp T."/>
            <person name="Martin F.M."/>
            <person name="Miettinen O."/>
            <person name="Hibbett D.S."/>
            <person name="Nagy L.G."/>
        </authorList>
    </citation>
    <scope>NUCLEOTIDE SEQUENCE [LARGE SCALE GENOMIC DNA]</scope>
    <source>
        <strain evidence="1 2">NL-1719</strain>
    </source>
</reference>
<dbReference type="Proteomes" id="UP000308600">
    <property type="component" value="Unassembled WGS sequence"/>
</dbReference>